<reference evidence="4" key="1">
    <citation type="submission" date="2019-09" db="EMBL/GenBank/DDBJ databases">
        <authorList>
            <person name="Zhang L."/>
        </authorList>
    </citation>
    <scope>NUCLEOTIDE SEQUENCE</scope>
</reference>
<gene>
    <name evidence="4" type="ORF">NYM_LOCUS7841</name>
</gene>
<evidence type="ECO:0000256" key="3">
    <source>
        <dbReference type="PROSITE-ProRule" id="PRU00708"/>
    </source>
</evidence>
<name>A0A5K0YBR8_9MAGN</name>
<protein>
    <recommendedName>
        <fullName evidence="5">Pentacotripeptide-repeat region of PRORP domain-containing protein</fullName>
    </recommendedName>
</protein>
<dbReference type="InterPro" id="IPR002885">
    <property type="entry name" value="PPR_rpt"/>
</dbReference>
<dbReference type="Pfam" id="PF01535">
    <property type="entry name" value="PPR"/>
    <property type="match status" value="1"/>
</dbReference>
<accession>A0A5K0YBR8</accession>
<dbReference type="Gene3D" id="1.25.40.10">
    <property type="entry name" value="Tetratricopeptide repeat domain"/>
    <property type="match status" value="1"/>
</dbReference>
<dbReference type="AlphaFoldDB" id="A0A5K0YBR8"/>
<evidence type="ECO:0000313" key="4">
    <source>
        <dbReference type="EMBL" id="VVV74868.1"/>
    </source>
</evidence>
<sequence>MQTMIHEQCSRAAKYKKKGSILPDIVSYNSLISGYRIRDLEKSKELVGELRDAVNPLADVVVGVKSDRNIDMLTEDSSFESAGENTHSELQPTFVTYTTLTCAYCKQGEVKEAFSLYEEMVKNGILPDSITYSSLINGLCRSGKVAEAKMLFHGMARMGFVPNHVAYRT</sequence>
<organism evidence="4">
    <name type="scientific">Nymphaea colorata</name>
    <name type="common">pocket water lily</name>
    <dbReference type="NCBI Taxonomy" id="210225"/>
    <lineage>
        <taxon>Eukaryota</taxon>
        <taxon>Viridiplantae</taxon>
        <taxon>Streptophyta</taxon>
        <taxon>Embryophyta</taxon>
        <taxon>Tracheophyta</taxon>
        <taxon>Spermatophyta</taxon>
        <taxon>Magnoliopsida</taxon>
        <taxon>Nymphaeales</taxon>
        <taxon>Nymphaeaceae</taxon>
        <taxon>Nymphaea</taxon>
    </lineage>
</organism>
<dbReference type="EMBL" id="LR721777">
    <property type="protein sequence ID" value="VVV74868.1"/>
    <property type="molecule type" value="Genomic_DNA"/>
</dbReference>
<evidence type="ECO:0000256" key="1">
    <source>
        <dbReference type="ARBA" id="ARBA00007626"/>
    </source>
</evidence>
<evidence type="ECO:0000256" key="2">
    <source>
        <dbReference type="ARBA" id="ARBA00022737"/>
    </source>
</evidence>
<dbReference type="InterPro" id="IPR011990">
    <property type="entry name" value="TPR-like_helical_dom_sf"/>
</dbReference>
<feature type="repeat" description="PPR" evidence="3">
    <location>
        <begin position="93"/>
        <end position="127"/>
    </location>
</feature>
<feature type="repeat" description="PPR" evidence="3">
    <location>
        <begin position="128"/>
        <end position="162"/>
    </location>
</feature>
<proteinExistence type="inferred from homology"/>
<dbReference type="Gramene" id="NC12G0093760.1">
    <property type="protein sequence ID" value="NC12G0093760.1:cds"/>
    <property type="gene ID" value="NC12G0093760"/>
</dbReference>
<keyword evidence="2" id="KW-0677">Repeat</keyword>
<dbReference type="SUPFAM" id="SSF47741">
    <property type="entry name" value="CO dehydrogenase ISP C-domain like"/>
    <property type="match status" value="1"/>
</dbReference>
<comment type="similarity">
    <text evidence="1">Belongs to the PPR family. P subfamily.</text>
</comment>
<evidence type="ECO:0008006" key="5">
    <source>
        <dbReference type="Google" id="ProtNLM"/>
    </source>
</evidence>
<dbReference type="PROSITE" id="PS51375">
    <property type="entry name" value="PPR"/>
    <property type="match status" value="2"/>
</dbReference>
<dbReference type="NCBIfam" id="TIGR00756">
    <property type="entry name" value="PPR"/>
    <property type="match status" value="2"/>
</dbReference>
<dbReference type="PANTHER" id="PTHR47941">
    <property type="entry name" value="PENTATRICOPEPTIDE REPEAT-CONTAINING PROTEIN 3, MITOCHONDRIAL"/>
    <property type="match status" value="1"/>
</dbReference>
<dbReference type="Pfam" id="PF13041">
    <property type="entry name" value="PPR_2"/>
    <property type="match status" value="1"/>
</dbReference>
<dbReference type="InterPro" id="IPR036884">
    <property type="entry name" value="2Fe-2S-bd_dom_sf"/>
</dbReference>